<feature type="transmembrane region" description="Helical" evidence="1">
    <location>
        <begin position="179"/>
        <end position="199"/>
    </location>
</feature>
<keyword evidence="1" id="KW-0472">Membrane</keyword>
<organism evidence="2 3">
    <name type="scientific">Nostoc piscinale CENA21</name>
    <dbReference type="NCBI Taxonomy" id="224013"/>
    <lineage>
        <taxon>Bacteria</taxon>
        <taxon>Bacillati</taxon>
        <taxon>Cyanobacteriota</taxon>
        <taxon>Cyanophyceae</taxon>
        <taxon>Nostocales</taxon>
        <taxon>Nostocaceae</taxon>
        <taxon>Nostoc</taxon>
    </lineage>
</organism>
<keyword evidence="3" id="KW-1185">Reference proteome</keyword>
<proteinExistence type="predicted"/>
<feature type="transmembrane region" description="Helical" evidence="1">
    <location>
        <begin position="205"/>
        <end position="224"/>
    </location>
</feature>
<evidence type="ECO:0000313" key="3">
    <source>
        <dbReference type="Proteomes" id="UP000062645"/>
    </source>
</evidence>
<gene>
    <name evidence="2" type="ORF">ACX27_16935</name>
</gene>
<dbReference type="AlphaFoldDB" id="A0A0M4TXH1"/>
<dbReference type="Proteomes" id="UP000062645">
    <property type="component" value="Chromosome"/>
</dbReference>
<dbReference type="RefSeq" id="WP_062294599.1">
    <property type="nucleotide sequence ID" value="NZ_CP012036.1"/>
</dbReference>
<reference evidence="2 3" key="2">
    <citation type="journal article" date="2016" name="Genome Announc.">
        <title>Draft Genome Sequence of the N2-Fixing Cyanobacterium Nostoc piscinale CENA21, Isolated from the Brazilian Amazon Floodplain.</title>
        <authorList>
            <person name="Leao T."/>
            <person name="Guimaraes P.I."/>
            <person name="de Melo A.G."/>
            <person name="Ramos R.T."/>
            <person name="Leao P.N."/>
            <person name="Silva A."/>
            <person name="Fiore M.F."/>
            <person name="Schneider M.P."/>
        </authorList>
    </citation>
    <scope>NUCLEOTIDE SEQUENCE [LARGE SCALE GENOMIC DNA]</scope>
    <source>
        <strain evidence="2 3">CENA21</strain>
    </source>
</reference>
<keyword evidence="1" id="KW-0812">Transmembrane</keyword>
<accession>A0A0M4TXH1</accession>
<dbReference type="EMBL" id="CP012036">
    <property type="protein sequence ID" value="ALF54139.1"/>
    <property type="molecule type" value="Genomic_DNA"/>
</dbReference>
<evidence type="ECO:0000256" key="1">
    <source>
        <dbReference type="SAM" id="Phobius"/>
    </source>
</evidence>
<dbReference type="KEGG" id="npz:ACX27_16935"/>
<feature type="transmembrane region" description="Helical" evidence="1">
    <location>
        <begin position="47"/>
        <end position="67"/>
    </location>
</feature>
<protein>
    <submittedName>
        <fullName evidence="2">Transporter</fullName>
    </submittedName>
</protein>
<name>A0A0M4TXH1_9NOSO</name>
<sequence>MNEIITAIPTGITAFTATNLDDLVILTLLFSQANATFSRRHIVIGQYLGFCTLVIASLFGFLGGLILPSHWIGLLGLVPITIGLNRLFNPEINSSSDVESEIELSHSSTVASFLSPQAYSVAAITIANGSDNVGIYMPLFANSTVLELLLIITVFLLLVGVWCYVTYKLTCQSAIANLLTRYGNSFVPFVLIGLGVFIILDSASLTPIALTVTCLCLMGLLKIIQTSKFKTQIL</sequence>
<keyword evidence="1" id="KW-1133">Transmembrane helix</keyword>
<evidence type="ECO:0000313" key="2">
    <source>
        <dbReference type="EMBL" id="ALF54139.1"/>
    </source>
</evidence>
<dbReference type="PATRIC" id="fig|224013.5.peg.4051"/>
<reference evidence="3" key="1">
    <citation type="submission" date="2015-07" db="EMBL/GenBank/DDBJ databases">
        <title>Genome Of Nitrogen-Fixing Cyanobacterium Nostoc piscinale CENA21 From Solimoes/Amazon River Floodplain Sediments And Comparative Genomics To Uncover Biosynthetic Natural Products Potential.</title>
        <authorList>
            <person name="Leao T.F."/>
            <person name="Leao P.N."/>
            <person name="Guimaraes P.I."/>
            <person name="de Melo A.G.C."/>
            <person name="Ramos R.T.J."/>
            <person name="Silva A."/>
            <person name="Fiore M.F."/>
            <person name="Schneider M.P.C."/>
        </authorList>
    </citation>
    <scope>NUCLEOTIDE SEQUENCE [LARGE SCALE GENOMIC DNA]</scope>
    <source>
        <strain evidence="3">CENA21</strain>
    </source>
</reference>
<dbReference type="InterPro" id="IPR004676">
    <property type="entry name" value="Cd-R_transporter"/>
</dbReference>
<dbReference type="Pfam" id="PF03596">
    <property type="entry name" value="Cad"/>
    <property type="match status" value="1"/>
</dbReference>
<dbReference type="OrthoDB" id="512191at2"/>
<feature type="transmembrane region" description="Helical" evidence="1">
    <location>
        <begin position="148"/>
        <end position="167"/>
    </location>
</feature>